<dbReference type="AlphaFoldDB" id="A0A392RI58"/>
<evidence type="ECO:0000313" key="2">
    <source>
        <dbReference type="Proteomes" id="UP000265520"/>
    </source>
</evidence>
<sequence length="81" mass="8864">MLLQLDDVEVSDPILDPITEELSVMDPILEGDTHHLSLNAMNGFASVGTIRFQGYINGHPVQVLIDGGSTDNFLQPRVAKF</sequence>
<protein>
    <submittedName>
        <fullName evidence="1">Uncharacterized protein</fullName>
    </submittedName>
</protein>
<dbReference type="Proteomes" id="UP000265520">
    <property type="component" value="Unassembled WGS sequence"/>
</dbReference>
<reference evidence="1 2" key="1">
    <citation type="journal article" date="2018" name="Front. Plant Sci.">
        <title>Red Clover (Trifolium pratense) and Zigzag Clover (T. medium) - A Picture of Genomic Similarities and Differences.</title>
        <authorList>
            <person name="Dluhosova J."/>
            <person name="Istvanek J."/>
            <person name="Nedelnik J."/>
            <person name="Repkova J."/>
        </authorList>
    </citation>
    <scope>NUCLEOTIDE SEQUENCE [LARGE SCALE GENOMIC DNA]</scope>
    <source>
        <strain evidence="2">cv. 10/8</strain>
        <tissue evidence="1">Leaf</tissue>
    </source>
</reference>
<comment type="caution">
    <text evidence="1">The sequence shown here is derived from an EMBL/GenBank/DDBJ whole genome shotgun (WGS) entry which is preliminary data.</text>
</comment>
<proteinExistence type="predicted"/>
<keyword evidence="2" id="KW-1185">Reference proteome</keyword>
<feature type="non-terminal residue" evidence="1">
    <location>
        <position position="81"/>
    </location>
</feature>
<accession>A0A392RI58</accession>
<evidence type="ECO:0000313" key="1">
    <source>
        <dbReference type="EMBL" id="MCI36261.1"/>
    </source>
</evidence>
<organism evidence="1 2">
    <name type="scientific">Trifolium medium</name>
    <dbReference type="NCBI Taxonomy" id="97028"/>
    <lineage>
        <taxon>Eukaryota</taxon>
        <taxon>Viridiplantae</taxon>
        <taxon>Streptophyta</taxon>
        <taxon>Embryophyta</taxon>
        <taxon>Tracheophyta</taxon>
        <taxon>Spermatophyta</taxon>
        <taxon>Magnoliopsida</taxon>
        <taxon>eudicotyledons</taxon>
        <taxon>Gunneridae</taxon>
        <taxon>Pentapetalae</taxon>
        <taxon>rosids</taxon>
        <taxon>fabids</taxon>
        <taxon>Fabales</taxon>
        <taxon>Fabaceae</taxon>
        <taxon>Papilionoideae</taxon>
        <taxon>50 kb inversion clade</taxon>
        <taxon>NPAAA clade</taxon>
        <taxon>Hologalegina</taxon>
        <taxon>IRL clade</taxon>
        <taxon>Trifolieae</taxon>
        <taxon>Trifolium</taxon>
    </lineage>
</organism>
<dbReference type="EMBL" id="LXQA010232136">
    <property type="protein sequence ID" value="MCI36261.1"/>
    <property type="molecule type" value="Genomic_DNA"/>
</dbReference>
<name>A0A392RI58_9FABA</name>